<dbReference type="Proteomes" id="UP000824120">
    <property type="component" value="Chromosome 2"/>
</dbReference>
<dbReference type="EMBL" id="JACXVP010000002">
    <property type="protein sequence ID" value="KAG5620979.1"/>
    <property type="molecule type" value="Genomic_DNA"/>
</dbReference>
<organism evidence="2 3">
    <name type="scientific">Solanum commersonii</name>
    <name type="common">Commerson's wild potato</name>
    <name type="synonym">Commerson's nightshade</name>
    <dbReference type="NCBI Taxonomy" id="4109"/>
    <lineage>
        <taxon>Eukaryota</taxon>
        <taxon>Viridiplantae</taxon>
        <taxon>Streptophyta</taxon>
        <taxon>Embryophyta</taxon>
        <taxon>Tracheophyta</taxon>
        <taxon>Spermatophyta</taxon>
        <taxon>Magnoliopsida</taxon>
        <taxon>eudicotyledons</taxon>
        <taxon>Gunneridae</taxon>
        <taxon>Pentapetalae</taxon>
        <taxon>asterids</taxon>
        <taxon>lamiids</taxon>
        <taxon>Solanales</taxon>
        <taxon>Solanaceae</taxon>
        <taxon>Solanoideae</taxon>
        <taxon>Solaneae</taxon>
        <taxon>Solanum</taxon>
    </lineage>
</organism>
<proteinExistence type="predicted"/>
<dbReference type="OrthoDB" id="1328291at2759"/>
<evidence type="ECO:0000256" key="1">
    <source>
        <dbReference type="SAM" id="MobiDB-lite"/>
    </source>
</evidence>
<sequence length="85" mass="9713">MAKTRGGIVKKIIPKPCKHKKRKAEQVSRCSKKKKVIVEEPKYDSNSDMMDEIYNYEDSSVQATDEVESSEENSDNGDEKTNRDS</sequence>
<feature type="compositionally biased region" description="Acidic residues" evidence="1">
    <location>
        <begin position="65"/>
        <end position="76"/>
    </location>
</feature>
<evidence type="ECO:0000313" key="3">
    <source>
        <dbReference type="Proteomes" id="UP000824120"/>
    </source>
</evidence>
<protein>
    <submittedName>
        <fullName evidence="2">Uncharacterized protein</fullName>
    </submittedName>
</protein>
<evidence type="ECO:0000313" key="2">
    <source>
        <dbReference type="EMBL" id="KAG5620979.1"/>
    </source>
</evidence>
<comment type="caution">
    <text evidence="2">The sequence shown here is derived from an EMBL/GenBank/DDBJ whole genome shotgun (WGS) entry which is preliminary data.</text>
</comment>
<accession>A0A9J6A9M4</accession>
<reference evidence="2 3" key="1">
    <citation type="submission" date="2020-09" db="EMBL/GenBank/DDBJ databases">
        <title>De no assembly of potato wild relative species, Solanum commersonii.</title>
        <authorList>
            <person name="Cho K."/>
        </authorList>
    </citation>
    <scope>NUCLEOTIDE SEQUENCE [LARGE SCALE GENOMIC DNA]</scope>
    <source>
        <strain evidence="2">LZ3.2</strain>
        <tissue evidence="2">Leaf</tissue>
    </source>
</reference>
<feature type="region of interest" description="Disordered" evidence="1">
    <location>
        <begin position="55"/>
        <end position="85"/>
    </location>
</feature>
<gene>
    <name evidence="2" type="ORF">H5410_006197</name>
</gene>
<keyword evidence="3" id="KW-1185">Reference proteome</keyword>
<name>A0A9J6A9M4_SOLCO</name>
<dbReference type="AlphaFoldDB" id="A0A9J6A9M4"/>